<evidence type="ECO:0000313" key="4">
    <source>
        <dbReference type="Proteomes" id="UP001183585"/>
    </source>
</evidence>
<evidence type="ECO:0000259" key="2">
    <source>
        <dbReference type="SMART" id="SM00635"/>
    </source>
</evidence>
<dbReference type="InterPro" id="IPR003343">
    <property type="entry name" value="Big_2"/>
</dbReference>
<organism evidence="3 4">
    <name type="scientific">Promicromonospora iranensis</name>
    <dbReference type="NCBI Taxonomy" id="1105144"/>
    <lineage>
        <taxon>Bacteria</taxon>
        <taxon>Bacillati</taxon>
        <taxon>Actinomycetota</taxon>
        <taxon>Actinomycetes</taxon>
        <taxon>Micrococcales</taxon>
        <taxon>Promicromonosporaceae</taxon>
        <taxon>Promicromonospora</taxon>
    </lineage>
</organism>
<dbReference type="RefSeq" id="WP_274997253.1">
    <property type="nucleotide sequence ID" value="NZ_JAJQQP010000015.1"/>
</dbReference>
<reference evidence="3 4" key="1">
    <citation type="submission" date="2023-07" db="EMBL/GenBank/DDBJ databases">
        <title>Sequencing the genomes of 1000 actinobacteria strains.</title>
        <authorList>
            <person name="Klenk H.-P."/>
        </authorList>
    </citation>
    <scope>NUCLEOTIDE SEQUENCE [LARGE SCALE GENOMIC DNA]</scope>
    <source>
        <strain evidence="3 4">DSM 45554</strain>
    </source>
</reference>
<dbReference type="Proteomes" id="UP001183585">
    <property type="component" value="Unassembled WGS sequence"/>
</dbReference>
<gene>
    <name evidence="3" type="ORF">J2S48_004729</name>
</gene>
<proteinExistence type="predicted"/>
<feature type="region of interest" description="Disordered" evidence="1">
    <location>
        <begin position="1"/>
        <end position="65"/>
    </location>
</feature>
<name>A0ABU2CV49_9MICO</name>
<evidence type="ECO:0000256" key="1">
    <source>
        <dbReference type="SAM" id="MobiDB-lite"/>
    </source>
</evidence>
<dbReference type="EMBL" id="JAVDYE010000001">
    <property type="protein sequence ID" value="MDR7385214.1"/>
    <property type="molecule type" value="Genomic_DNA"/>
</dbReference>
<evidence type="ECO:0000313" key="3">
    <source>
        <dbReference type="EMBL" id="MDR7385214.1"/>
    </source>
</evidence>
<dbReference type="Gene3D" id="2.60.40.1080">
    <property type="match status" value="1"/>
</dbReference>
<feature type="domain" description="BIG2" evidence="2">
    <location>
        <begin position="82"/>
        <end position="164"/>
    </location>
</feature>
<dbReference type="InterPro" id="IPR008964">
    <property type="entry name" value="Invasin/intimin_cell_adhesion"/>
</dbReference>
<comment type="caution">
    <text evidence="3">The sequence shown here is derived from an EMBL/GenBank/DDBJ whole genome shotgun (WGS) entry which is preliminary data.</text>
</comment>
<feature type="compositionally biased region" description="Basic and acidic residues" evidence="1">
    <location>
        <begin position="9"/>
        <end position="21"/>
    </location>
</feature>
<protein>
    <recommendedName>
        <fullName evidence="2">BIG2 domain-containing protein</fullName>
    </recommendedName>
</protein>
<accession>A0ABU2CV49</accession>
<dbReference type="SUPFAM" id="SSF49373">
    <property type="entry name" value="Invasin/intimin cell-adhesion fragments"/>
    <property type="match status" value="1"/>
</dbReference>
<dbReference type="Pfam" id="PF02368">
    <property type="entry name" value="Big_2"/>
    <property type="match status" value="1"/>
</dbReference>
<sequence>MTDEQVGTKLRDAAVDPRADDFLPPTNAGEPGELGNPHGPTVISPEIHGSQGMHPITPGDVSGTAATQEAAETSHMMAFQGEIASLAVTPAAASVVAGATEQLTATATLLDTTTTQVVTGDTEWTTSDAAVATVDAAGLVTAVAAGSATITGAYRGETDTAAITVTAA</sequence>
<keyword evidence="4" id="KW-1185">Reference proteome</keyword>
<dbReference type="SMART" id="SM00635">
    <property type="entry name" value="BID_2"/>
    <property type="match status" value="1"/>
</dbReference>